<evidence type="ECO:0000313" key="2">
    <source>
        <dbReference type="Proteomes" id="UP000069705"/>
    </source>
</evidence>
<evidence type="ECO:0000313" key="1">
    <source>
        <dbReference type="EMBL" id="GAT03804.1"/>
    </source>
</evidence>
<protein>
    <submittedName>
        <fullName evidence="1">Uncharacterized protein</fullName>
    </submittedName>
</protein>
<organism evidence="1 2">
    <name type="scientific">Mycolicibacterium fortuitum subsp. acetamidolyticum</name>
    <dbReference type="NCBI Taxonomy" id="144550"/>
    <lineage>
        <taxon>Bacteria</taxon>
        <taxon>Bacillati</taxon>
        <taxon>Actinomycetota</taxon>
        <taxon>Actinomycetes</taxon>
        <taxon>Mycobacteriales</taxon>
        <taxon>Mycobacteriaceae</taxon>
        <taxon>Mycolicibacterium</taxon>
    </lineage>
</organism>
<dbReference type="EMBL" id="BCSZ01000035">
    <property type="protein sequence ID" value="GAT03804.1"/>
    <property type="molecule type" value="Genomic_DNA"/>
</dbReference>
<dbReference type="Proteomes" id="UP000069705">
    <property type="component" value="Unassembled WGS sequence"/>
</dbReference>
<name>A0A124E4P8_MYCFO</name>
<comment type="caution">
    <text evidence="1">The sequence shown here is derived from an EMBL/GenBank/DDBJ whole genome shotgun (WGS) entry which is preliminary data.</text>
</comment>
<sequence>MPTTASDQALALKRLAAAAARKRVSERELEREIYDAAVIRGLTQRKISGLAGIPGHHPTYLASHGR</sequence>
<accession>A0A124E4P8</accession>
<dbReference type="AlphaFoldDB" id="A0A124E4P8"/>
<reference evidence="2" key="2">
    <citation type="submission" date="2016-02" db="EMBL/GenBank/DDBJ databases">
        <title>Draft genome sequence of five rapidly growing Mycobacterium species.</title>
        <authorList>
            <person name="Katahira K."/>
            <person name="Gotou Y."/>
            <person name="Iida K."/>
            <person name="Ogura Y."/>
            <person name="Hayashi T."/>
        </authorList>
    </citation>
    <scope>NUCLEOTIDE SEQUENCE [LARGE SCALE GENOMIC DNA]</scope>
    <source>
        <strain evidence="2">JCM6368</strain>
    </source>
</reference>
<gene>
    <name evidence="1" type="ORF">RMCFA_3916</name>
</gene>
<proteinExistence type="predicted"/>
<reference evidence="1 2" key="1">
    <citation type="journal article" date="2016" name="Genome Announc.">
        <title>Draft Genome Sequences of Five Rapidly Growing Mycobacterium Species, M. thermoresistibile, M. fortuitum subsp. acetamidolyticum, M. canariasense, M. brisbanense, and M. novocastrense.</title>
        <authorList>
            <person name="Katahira K."/>
            <person name="Ogura Y."/>
            <person name="Gotoh Y."/>
            <person name="Hayashi T."/>
        </authorList>
    </citation>
    <scope>NUCLEOTIDE SEQUENCE [LARGE SCALE GENOMIC DNA]</scope>
    <source>
        <strain evidence="1 2">JCM6368</strain>
    </source>
</reference>